<protein>
    <submittedName>
        <fullName evidence="2">Uncharacterized protein</fullName>
    </submittedName>
</protein>
<sequence length="105" mass="11235">MVPPLNTNLCCCLANFSVASQSLAVVLALLPGFTKFILHPKHAPQPSQRRRQGRRLSNIPGESAERMPAEAQVREQSCVRVEERINAGGGSPALCPGTGGNSKTR</sequence>
<name>A0A6A6F6Q0_9PEZI</name>
<dbReference type="AlphaFoldDB" id="A0A6A6F6Q0"/>
<dbReference type="EMBL" id="ML992688">
    <property type="protein sequence ID" value="KAF2209133.1"/>
    <property type="molecule type" value="Genomic_DNA"/>
</dbReference>
<evidence type="ECO:0000313" key="2">
    <source>
        <dbReference type="EMBL" id="KAF2209133.1"/>
    </source>
</evidence>
<accession>A0A6A6F6Q0</accession>
<evidence type="ECO:0000256" key="1">
    <source>
        <dbReference type="SAM" id="MobiDB-lite"/>
    </source>
</evidence>
<gene>
    <name evidence="2" type="ORF">CERZMDRAFT_91410</name>
</gene>
<keyword evidence="3" id="KW-1185">Reference proteome</keyword>
<organism evidence="2 3">
    <name type="scientific">Cercospora zeae-maydis SCOH1-5</name>
    <dbReference type="NCBI Taxonomy" id="717836"/>
    <lineage>
        <taxon>Eukaryota</taxon>
        <taxon>Fungi</taxon>
        <taxon>Dikarya</taxon>
        <taxon>Ascomycota</taxon>
        <taxon>Pezizomycotina</taxon>
        <taxon>Dothideomycetes</taxon>
        <taxon>Dothideomycetidae</taxon>
        <taxon>Mycosphaerellales</taxon>
        <taxon>Mycosphaerellaceae</taxon>
        <taxon>Cercospora</taxon>
    </lineage>
</organism>
<proteinExistence type="predicted"/>
<evidence type="ECO:0000313" key="3">
    <source>
        <dbReference type="Proteomes" id="UP000799539"/>
    </source>
</evidence>
<dbReference type="Proteomes" id="UP000799539">
    <property type="component" value="Unassembled WGS sequence"/>
</dbReference>
<feature type="compositionally biased region" description="Basic residues" evidence="1">
    <location>
        <begin position="39"/>
        <end position="54"/>
    </location>
</feature>
<reference evidence="2" key="1">
    <citation type="journal article" date="2020" name="Stud. Mycol.">
        <title>101 Dothideomycetes genomes: a test case for predicting lifestyles and emergence of pathogens.</title>
        <authorList>
            <person name="Haridas S."/>
            <person name="Albert R."/>
            <person name="Binder M."/>
            <person name="Bloem J."/>
            <person name="Labutti K."/>
            <person name="Salamov A."/>
            <person name="Andreopoulos B."/>
            <person name="Baker S."/>
            <person name="Barry K."/>
            <person name="Bills G."/>
            <person name="Bluhm B."/>
            <person name="Cannon C."/>
            <person name="Castanera R."/>
            <person name="Culley D."/>
            <person name="Daum C."/>
            <person name="Ezra D."/>
            <person name="Gonzalez J."/>
            <person name="Henrissat B."/>
            <person name="Kuo A."/>
            <person name="Liang C."/>
            <person name="Lipzen A."/>
            <person name="Lutzoni F."/>
            <person name="Magnuson J."/>
            <person name="Mondo S."/>
            <person name="Nolan M."/>
            <person name="Ohm R."/>
            <person name="Pangilinan J."/>
            <person name="Park H.-J."/>
            <person name="Ramirez L."/>
            <person name="Alfaro M."/>
            <person name="Sun H."/>
            <person name="Tritt A."/>
            <person name="Yoshinaga Y."/>
            <person name="Zwiers L.-H."/>
            <person name="Turgeon B."/>
            <person name="Goodwin S."/>
            <person name="Spatafora J."/>
            <person name="Crous P."/>
            <person name="Grigoriev I."/>
        </authorList>
    </citation>
    <scope>NUCLEOTIDE SEQUENCE</scope>
    <source>
        <strain evidence="2">SCOH1-5</strain>
    </source>
</reference>
<feature type="region of interest" description="Disordered" evidence="1">
    <location>
        <begin position="39"/>
        <end position="105"/>
    </location>
</feature>